<dbReference type="Pfam" id="PF01553">
    <property type="entry name" value="Acyltransferase"/>
    <property type="match status" value="1"/>
</dbReference>
<feature type="domain" description="Phospholipid/glycerol acyltransferase" evidence="7">
    <location>
        <begin position="64"/>
        <end position="183"/>
    </location>
</feature>
<dbReference type="PANTHER" id="PTHR10434">
    <property type="entry name" value="1-ACYL-SN-GLYCEROL-3-PHOSPHATE ACYLTRANSFERASE"/>
    <property type="match status" value="1"/>
</dbReference>
<protein>
    <submittedName>
        <fullName evidence="8">1-acyl-sn-glycerol-3-phosphate acyltransferase</fullName>
    </submittedName>
</protein>
<dbReference type="PANTHER" id="PTHR10434:SF64">
    <property type="entry name" value="1-ACYL-SN-GLYCEROL-3-PHOSPHATE ACYLTRANSFERASE-RELATED"/>
    <property type="match status" value="1"/>
</dbReference>
<dbReference type="AlphaFoldDB" id="A0A933L4C6"/>
<accession>A0A933L4C6</accession>
<dbReference type="InterPro" id="IPR002123">
    <property type="entry name" value="Plipid/glycerol_acylTrfase"/>
</dbReference>
<evidence type="ECO:0000256" key="5">
    <source>
        <dbReference type="ARBA" id="ARBA00023315"/>
    </source>
</evidence>
<comment type="pathway">
    <text evidence="1">Lipid metabolism.</text>
</comment>
<keyword evidence="6" id="KW-1133">Transmembrane helix</keyword>
<keyword evidence="6" id="KW-0472">Membrane</keyword>
<evidence type="ECO:0000256" key="6">
    <source>
        <dbReference type="SAM" id="Phobius"/>
    </source>
</evidence>
<proteinExistence type="predicted"/>
<keyword evidence="6" id="KW-0812">Transmembrane</keyword>
<evidence type="ECO:0000256" key="2">
    <source>
        <dbReference type="ARBA" id="ARBA00022516"/>
    </source>
</evidence>
<dbReference type="EMBL" id="JACRAF010000065">
    <property type="protein sequence ID" value="MBI4923969.1"/>
    <property type="molecule type" value="Genomic_DNA"/>
</dbReference>
<evidence type="ECO:0000313" key="8">
    <source>
        <dbReference type="EMBL" id="MBI4923969.1"/>
    </source>
</evidence>
<evidence type="ECO:0000256" key="3">
    <source>
        <dbReference type="ARBA" id="ARBA00022679"/>
    </source>
</evidence>
<dbReference type="SUPFAM" id="SSF69593">
    <property type="entry name" value="Glycerol-3-phosphate (1)-acyltransferase"/>
    <property type="match status" value="1"/>
</dbReference>
<evidence type="ECO:0000256" key="4">
    <source>
        <dbReference type="ARBA" id="ARBA00023098"/>
    </source>
</evidence>
<name>A0A933L4C6_9HYPH</name>
<sequence>MIFRSLFFIFVYVPAMIVLIPTQFVITRLGLFWNVPTMLFHTLGCVFLGLRVKTIGEPLHGRPTLLLSNHISWTDIIAIGSKADVTFVSKAGVRDTFFVGFMASLQKTIFVDYDRRQDTRRTNAEMAKRLASNSAVLLFAEGHRDLGSHVQPFRSALVGAAQAAMKEGGATEVAIQPVAISYTHLQGLPVSRNERAGISGMNARGFRAVVANLLTSGMKDVTIAFGAPIPLETGTDRKVVTKIAEDRVRRMLVALNRGQPVPELAA</sequence>
<dbReference type="GO" id="GO:0006654">
    <property type="term" value="P:phosphatidic acid biosynthetic process"/>
    <property type="evidence" value="ECO:0007669"/>
    <property type="project" value="TreeGrafter"/>
</dbReference>
<keyword evidence="4" id="KW-0443">Lipid metabolism</keyword>
<keyword evidence="5 8" id="KW-0012">Acyltransferase</keyword>
<reference evidence="8" key="1">
    <citation type="submission" date="2020-07" db="EMBL/GenBank/DDBJ databases">
        <title>Huge and variable diversity of episymbiotic CPR bacteria and DPANN archaea in groundwater ecosystems.</title>
        <authorList>
            <person name="He C.Y."/>
            <person name="Keren R."/>
            <person name="Whittaker M."/>
            <person name="Farag I.F."/>
            <person name="Doudna J."/>
            <person name="Cate J.H.D."/>
            <person name="Banfield J.F."/>
        </authorList>
    </citation>
    <scope>NUCLEOTIDE SEQUENCE</scope>
    <source>
        <strain evidence="8">NC_groundwater_1586_Pr3_B-0.1um_66_15</strain>
    </source>
</reference>
<dbReference type="GO" id="GO:0003841">
    <property type="term" value="F:1-acylglycerol-3-phosphate O-acyltransferase activity"/>
    <property type="evidence" value="ECO:0007669"/>
    <property type="project" value="TreeGrafter"/>
</dbReference>
<keyword evidence="2" id="KW-0444">Lipid biosynthesis</keyword>
<evidence type="ECO:0000259" key="7">
    <source>
        <dbReference type="SMART" id="SM00563"/>
    </source>
</evidence>
<evidence type="ECO:0000313" key="9">
    <source>
        <dbReference type="Proteomes" id="UP000782610"/>
    </source>
</evidence>
<organism evidence="8 9">
    <name type="scientific">Devosia nanyangense</name>
    <dbReference type="NCBI Taxonomy" id="1228055"/>
    <lineage>
        <taxon>Bacteria</taxon>
        <taxon>Pseudomonadati</taxon>
        <taxon>Pseudomonadota</taxon>
        <taxon>Alphaproteobacteria</taxon>
        <taxon>Hyphomicrobiales</taxon>
        <taxon>Devosiaceae</taxon>
        <taxon>Devosia</taxon>
    </lineage>
</organism>
<feature type="transmembrane region" description="Helical" evidence="6">
    <location>
        <begin position="7"/>
        <end position="26"/>
    </location>
</feature>
<keyword evidence="3" id="KW-0808">Transferase</keyword>
<dbReference type="Proteomes" id="UP000782610">
    <property type="component" value="Unassembled WGS sequence"/>
</dbReference>
<gene>
    <name evidence="8" type="ORF">HY834_19725</name>
</gene>
<evidence type="ECO:0000256" key="1">
    <source>
        <dbReference type="ARBA" id="ARBA00005189"/>
    </source>
</evidence>
<comment type="caution">
    <text evidence="8">The sequence shown here is derived from an EMBL/GenBank/DDBJ whole genome shotgun (WGS) entry which is preliminary data.</text>
</comment>
<dbReference type="CDD" id="cd07989">
    <property type="entry name" value="LPLAT_AGPAT-like"/>
    <property type="match status" value="1"/>
</dbReference>
<dbReference type="SMART" id="SM00563">
    <property type="entry name" value="PlsC"/>
    <property type="match status" value="1"/>
</dbReference>